<name>A0A5N3ZZE0_PHOPY</name>
<dbReference type="PANTHER" id="PTHR11505">
    <property type="entry name" value="L1 TRANSPOSABLE ELEMENT-RELATED"/>
    <property type="match status" value="1"/>
</dbReference>
<evidence type="ECO:0000313" key="2">
    <source>
        <dbReference type="Proteomes" id="UP000327044"/>
    </source>
</evidence>
<dbReference type="Gene3D" id="3.30.70.1820">
    <property type="entry name" value="L1 transposable element, RRM domain"/>
    <property type="match status" value="1"/>
</dbReference>
<dbReference type="InParanoid" id="A0A5N3ZZE0"/>
<proteinExistence type="predicted"/>
<gene>
    <name evidence="1" type="ORF">PPYR_15194</name>
</gene>
<evidence type="ECO:0000313" key="1">
    <source>
        <dbReference type="EMBL" id="KAB0790432.1"/>
    </source>
</evidence>
<dbReference type="InterPro" id="IPR004244">
    <property type="entry name" value="Transposase_22"/>
</dbReference>
<organism evidence="1 2">
    <name type="scientific">Photinus pyralis</name>
    <name type="common">Common eastern firefly</name>
    <name type="synonym">Lampyris pyralis</name>
    <dbReference type="NCBI Taxonomy" id="7054"/>
    <lineage>
        <taxon>Eukaryota</taxon>
        <taxon>Metazoa</taxon>
        <taxon>Ecdysozoa</taxon>
        <taxon>Arthropoda</taxon>
        <taxon>Hexapoda</taxon>
        <taxon>Insecta</taxon>
        <taxon>Pterygota</taxon>
        <taxon>Neoptera</taxon>
        <taxon>Endopterygota</taxon>
        <taxon>Coleoptera</taxon>
        <taxon>Polyphaga</taxon>
        <taxon>Elateriformia</taxon>
        <taxon>Elateroidea</taxon>
        <taxon>Lampyridae</taxon>
        <taxon>Lampyrinae</taxon>
        <taxon>Photinus</taxon>
    </lineage>
</organism>
<keyword evidence="2" id="KW-1185">Reference proteome</keyword>
<dbReference type="Proteomes" id="UP000327044">
    <property type="component" value="Unassembled WGS sequence"/>
</dbReference>
<dbReference type="EMBL" id="VVIM01001283">
    <property type="protein sequence ID" value="KAB0790432.1"/>
    <property type="molecule type" value="Genomic_DNA"/>
</dbReference>
<reference evidence="1 2" key="1">
    <citation type="journal article" date="2018" name="Elife">
        <title>Firefly genomes illuminate parallel origins of bioluminescence in beetles.</title>
        <authorList>
            <person name="Fallon T.R."/>
            <person name="Lower S.E."/>
            <person name="Chang C.H."/>
            <person name="Bessho-Uehara M."/>
            <person name="Martin G.J."/>
            <person name="Bewick A.J."/>
            <person name="Behringer M."/>
            <person name="Debat H.J."/>
            <person name="Wong I."/>
            <person name="Day J.C."/>
            <person name="Suvorov A."/>
            <person name="Silva C.J."/>
            <person name="Stanger-Hall K.F."/>
            <person name="Hall D.W."/>
            <person name="Schmitz R.J."/>
            <person name="Nelson D.R."/>
            <person name="Lewis S.M."/>
            <person name="Shigenobu S."/>
            <person name="Bybee S.M."/>
            <person name="Larracuente A.M."/>
            <person name="Oba Y."/>
            <person name="Weng J.K."/>
        </authorList>
    </citation>
    <scope>NUCLEOTIDE SEQUENCE [LARGE SCALE GENOMIC DNA]</scope>
    <source>
        <strain evidence="1">1611_PpyrPB1</strain>
        <tissue evidence="1">Whole body</tissue>
    </source>
</reference>
<accession>A0A5N3ZZE0</accession>
<dbReference type="AlphaFoldDB" id="A0A5N3ZZE0"/>
<sequence length="213" mass="24557">MPDTRSALKGEDREDQLIQRVIEKTLKNKDLMQEILSSVTQIVKQEFEQQIKVLSDKVIQLEHALEVKTEGNEQYSRINNLRIFGVPESEGENTGNVIINLCKQNLKLDLSVVDIDCAHRLPGVPNKPRPIIVKFVRRSTKILVSSNKKELKGTQYVIREDLTKIRQQLFKEIKTKFELSARDIWTSNGKIFAKINNKVAKFVNYNDLRSLIV</sequence>
<protein>
    <submittedName>
        <fullName evidence="1">Uncharacterized protein</fullName>
    </submittedName>
</protein>
<comment type="caution">
    <text evidence="1">The sequence shown here is derived from an EMBL/GenBank/DDBJ whole genome shotgun (WGS) entry which is preliminary data.</text>
</comment>